<dbReference type="Gene3D" id="3.40.50.20">
    <property type="match status" value="1"/>
</dbReference>
<protein>
    <submittedName>
        <fullName evidence="3">ATP-grasp domain-containing protein</fullName>
    </submittedName>
</protein>
<feature type="domain" description="ATP-grasp" evidence="2">
    <location>
        <begin position="120"/>
        <end position="313"/>
    </location>
</feature>
<sequence>MTIDQNILITGGRAPVALELARLFKAAGHRVFVAESAEYHLCRVSSAVEASFLVPSPRHQPQAYIQRLAGLTEELNISCLIPTCEEIFYIAAGLEHLSGCRVLAPCREILAGLHHKGEFIAWVRSLGFAVPETTLISSAAEWYRTQEIAAADGKQQVYKPAFSRFASKVILPGSGDAAESRSQKQRQIPPPSGISAAAPWVAQQYIKGKAVCTYSIVHEGSVVAHAAYDSRYRTGRSGASVYFEHLDHPAAQEWVQRFAGAIGFSGQLGFDFIESEDGILYPIECNPRATSGIHLFTPEDGLTEALLNPGMLVQTGEVLIPRSGRRAMLTLPMLGCGLKPGRGGWSNWRRALCGAEDVICRKGDQRPFREQFRVVYAAQMSAWRHRISITEALTEDIEWNGEG</sequence>
<evidence type="ECO:0000313" key="3">
    <source>
        <dbReference type="EMBL" id="NOU82381.1"/>
    </source>
</evidence>
<dbReference type="EMBL" id="WHOB01000078">
    <property type="protein sequence ID" value="NOU82381.1"/>
    <property type="molecule type" value="Genomic_DNA"/>
</dbReference>
<dbReference type="Proteomes" id="UP000596857">
    <property type="component" value="Unassembled WGS sequence"/>
</dbReference>
<keyword evidence="1" id="KW-0067">ATP-binding</keyword>
<evidence type="ECO:0000259" key="2">
    <source>
        <dbReference type="PROSITE" id="PS50975"/>
    </source>
</evidence>
<reference evidence="3 4" key="1">
    <citation type="submission" date="2019-10" db="EMBL/GenBank/DDBJ databases">
        <title>Description of Paenibacillus terricola sp. nov.</title>
        <authorList>
            <person name="Carlier A."/>
            <person name="Qi S."/>
        </authorList>
    </citation>
    <scope>NUCLEOTIDE SEQUENCE [LARGE SCALE GENOMIC DNA]</scope>
    <source>
        <strain evidence="3 4">LMG 31459</strain>
    </source>
</reference>
<dbReference type="Gene3D" id="3.30.470.20">
    <property type="entry name" value="ATP-grasp fold, B domain"/>
    <property type="match status" value="1"/>
</dbReference>
<keyword evidence="4" id="KW-1185">Reference proteome</keyword>
<comment type="caution">
    <text evidence="3">The sequence shown here is derived from an EMBL/GenBank/DDBJ whole genome shotgun (WGS) entry which is preliminary data.</text>
</comment>
<dbReference type="InterPro" id="IPR003806">
    <property type="entry name" value="ATP-grasp_PylC-type"/>
</dbReference>
<evidence type="ECO:0000256" key="1">
    <source>
        <dbReference type="PROSITE-ProRule" id="PRU00409"/>
    </source>
</evidence>
<proteinExistence type="predicted"/>
<dbReference type="Pfam" id="PF02655">
    <property type="entry name" value="ATP-grasp_3"/>
    <property type="match status" value="1"/>
</dbReference>
<dbReference type="InterPro" id="IPR011761">
    <property type="entry name" value="ATP-grasp"/>
</dbReference>
<gene>
    <name evidence="3" type="ORF">GC101_26280</name>
</gene>
<dbReference type="PROSITE" id="PS50975">
    <property type="entry name" value="ATP_GRASP"/>
    <property type="match status" value="1"/>
</dbReference>
<keyword evidence="1" id="KW-0547">Nucleotide-binding</keyword>
<organism evidence="3 4">
    <name type="scientific">Paenibacillus phytohabitans</name>
    <dbReference type="NCBI Taxonomy" id="2654978"/>
    <lineage>
        <taxon>Bacteria</taxon>
        <taxon>Bacillati</taxon>
        <taxon>Bacillota</taxon>
        <taxon>Bacilli</taxon>
        <taxon>Bacillales</taxon>
        <taxon>Paenibacillaceae</taxon>
        <taxon>Paenibacillus</taxon>
    </lineage>
</organism>
<accession>A0ABX1YR68</accession>
<dbReference type="SUPFAM" id="SSF56059">
    <property type="entry name" value="Glutathione synthetase ATP-binding domain-like"/>
    <property type="match status" value="1"/>
</dbReference>
<name>A0ABX1YR68_9BACL</name>
<dbReference type="RefSeq" id="WP_171719733.1">
    <property type="nucleotide sequence ID" value="NZ_WHOB01000078.1"/>
</dbReference>
<evidence type="ECO:0000313" key="4">
    <source>
        <dbReference type="Proteomes" id="UP000596857"/>
    </source>
</evidence>